<reference evidence="4 5" key="1">
    <citation type="submission" date="2018-08" db="EMBL/GenBank/DDBJ databases">
        <title>A genome reference for cultivated species of the human gut microbiota.</title>
        <authorList>
            <person name="Zou Y."/>
            <person name="Xue W."/>
            <person name="Luo G."/>
        </authorList>
    </citation>
    <scope>NUCLEOTIDE SEQUENCE [LARGE SCALE GENOMIC DNA]</scope>
    <source>
        <strain evidence="4 5">AF45-17</strain>
    </source>
</reference>
<sequence length="488" mass="53034">MGYCIAGIGNDDSADCYCIYSFTEKDYGRCYCRGCKRLNNRGNLAKGLRRKTMKKMKKAAALMMTVAMMLSMAACGNSGAKETTGAAEGSDTQVASQAADGEEKTIYIYQMKTEIQDALEKVCEVYSESHPGVKFVCESASDNYATSLKTKFSGGDAPDIFSIQGYSDALVWQSQLADLTGEPFTSEMIDTSAENVTLDGKVVAFPLSVEAAGYVYNTALFEQAGITKVPTTKEELAEDVQKLADAGVSVPISETYMDWYQLGNFMINLGFAGQEDPKAFIDGLSDGSTSFVGNKVFEELADFITFEYALDTNPSTTDFNTQTSLVGSGDMAITIGGNWSQPTYDAINPDLPVSLMGIPYSSDEKENDQLYLVGTYWGVNKDSKNLDTVKDFINWLVTSDEGKECMTKTLQLIPAYNNMEADADSIGTLGKAVSDYMAAGKVDNIYYTFYPDGFAQAAGEAVQKLGAGKSTNEEFLQELQDAWDNLSK</sequence>
<proteinExistence type="inferred from homology"/>
<dbReference type="PANTHER" id="PTHR30061:SF50">
    <property type="entry name" value="MALTOSE_MALTODEXTRIN-BINDING PERIPLASMIC PROTEIN"/>
    <property type="match status" value="1"/>
</dbReference>
<organism evidence="4 5">
    <name type="scientific">Coprococcus catus</name>
    <dbReference type="NCBI Taxonomy" id="116085"/>
    <lineage>
        <taxon>Bacteria</taxon>
        <taxon>Bacillati</taxon>
        <taxon>Bacillota</taxon>
        <taxon>Clostridia</taxon>
        <taxon>Lachnospirales</taxon>
        <taxon>Lachnospiraceae</taxon>
        <taxon>Coprococcus</taxon>
    </lineage>
</organism>
<evidence type="ECO:0000256" key="1">
    <source>
        <dbReference type="ARBA" id="ARBA00008520"/>
    </source>
</evidence>
<evidence type="ECO:0000256" key="2">
    <source>
        <dbReference type="ARBA" id="ARBA00022448"/>
    </source>
</evidence>
<dbReference type="AlphaFoldDB" id="A0A3E2TAY5"/>
<dbReference type="GO" id="GO:0042956">
    <property type="term" value="P:maltodextrin transmembrane transport"/>
    <property type="evidence" value="ECO:0007669"/>
    <property type="project" value="TreeGrafter"/>
</dbReference>
<dbReference type="SUPFAM" id="SSF53850">
    <property type="entry name" value="Periplasmic binding protein-like II"/>
    <property type="match status" value="1"/>
</dbReference>
<dbReference type="PANTHER" id="PTHR30061">
    <property type="entry name" value="MALTOSE-BINDING PERIPLASMIC PROTEIN"/>
    <property type="match status" value="1"/>
</dbReference>
<dbReference type="Pfam" id="PF01547">
    <property type="entry name" value="SBP_bac_1"/>
    <property type="match status" value="1"/>
</dbReference>
<dbReference type="EMBL" id="QVEP01000086">
    <property type="protein sequence ID" value="RGB71751.1"/>
    <property type="molecule type" value="Genomic_DNA"/>
</dbReference>
<accession>A0A3E2TAY5</accession>
<dbReference type="GO" id="GO:1901982">
    <property type="term" value="F:maltose binding"/>
    <property type="evidence" value="ECO:0007669"/>
    <property type="project" value="TreeGrafter"/>
</dbReference>
<evidence type="ECO:0000313" key="5">
    <source>
        <dbReference type="Proteomes" id="UP000260773"/>
    </source>
</evidence>
<dbReference type="Gene3D" id="3.40.190.10">
    <property type="entry name" value="Periplasmic binding protein-like II"/>
    <property type="match status" value="2"/>
</dbReference>
<evidence type="ECO:0000256" key="3">
    <source>
        <dbReference type="ARBA" id="ARBA00022729"/>
    </source>
</evidence>
<evidence type="ECO:0000313" key="4">
    <source>
        <dbReference type="EMBL" id="RGB71751.1"/>
    </source>
</evidence>
<protein>
    <submittedName>
        <fullName evidence="4">Extracellular solute-binding protein</fullName>
    </submittedName>
</protein>
<name>A0A3E2TAY5_9FIRM</name>
<dbReference type="InterPro" id="IPR006059">
    <property type="entry name" value="SBP"/>
</dbReference>
<dbReference type="Proteomes" id="UP000260773">
    <property type="component" value="Unassembled WGS sequence"/>
</dbReference>
<keyword evidence="3" id="KW-0732">Signal</keyword>
<dbReference type="GO" id="GO:0015768">
    <property type="term" value="P:maltose transport"/>
    <property type="evidence" value="ECO:0007669"/>
    <property type="project" value="TreeGrafter"/>
</dbReference>
<comment type="similarity">
    <text evidence="1">Belongs to the bacterial solute-binding protein 1 family.</text>
</comment>
<comment type="caution">
    <text evidence="4">The sequence shown here is derived from an EMBL/GenBank/DDBJ whole genome shotgun (WGS) entry which is preliminary data.</text>
</comment>
<keyword evidence="2" id="KW-0813">Transport</keyword>
<gene>
    <name evidence="4" type="ORF">DW070_16980</name>
</gene>
<dbReference type="GO" id="GO:0055052">
    <property type="term" value="C:ATP-binding cassette (ABC) transporter complex, substrate-binding subunit-containing"/>
    <property type="evidence" value="ECO:0007669"/>
    <property type="project" value="TreeGrafter"/>
</dbReference>